<name>A0A7S0DSQ0_9EUKA</name>
<dbReference type="GO" id="GO:0005829">
    <property type="term" value="C:cytosol"/>
    <property type="evidence" value="ECO:0007669"/>
    <property type="project" value="GOC"/>
</dbReference>
<evidence type="ECO:0000256" key="3">
    <source>
        <dbReference type="ARBA" id="ARBA00022729"/>
    </source>
</evidence>
<comment type="subcellular location">
    <subcellularLocation>
        <location evidence="1">Membrane</location>
        <topology evidence="1">Multi-pass membrane protein</topology>
    </subcellularLocation>
</comment>
<evidence type="ECO:0000313" key="8">
    <source>
        <dbReference type="EMBL" id="CAD8464268.1"/>
    </source>
</evidence>
<keyword evidence="3" id="KW-0732">Signal</keyword>
<keyword evidence="2 6" id="KW-0812">Transmembrane</keyword>
<dbReference type="PANTHER" id="PTHR21229">
    <property type="entry name" value="LUNG SEVEN TRANSMEMBRANE RECEPTOR"/>
    <property type="match status" value="1"/>
</dbReference>
<feature type="transmembrane region" description="Helical" evidence="6">
    <location>
        <begin position="163"/>
        <end position="185"/>
    </location>
</feature>
<evidence type="ECO:0000256" key="5">
    <source>
        <dbReference type="ARBA" id="ARBA00023136"/>
    </source>
</evidence>
<feature type="transmembrane region" description="Helical" evidence="6">
    <location>
        <begin position="197"/>
        <end position="217"/>
    </location>
</feature>
<feature type="transmembrane region" description="Helical" evidence="6">
    <location>
        <begin position="272"/>
        <end position="293"/>
    </location>
</feature>
<dbReference type="GO" id="GO:0042147">
    <property type="term" value="P:retrograde transport, endosome to Golgi"/>
    <property type="evidence" value="ECO:0007669"/>
    <property type="project" value="TreeGrafter"/>
</dbReference>
<protein>
    <recommendedName>
        <fullName evidence="7">GOST seven transmembrane domain-containing protein</fullName>
    </recommendedName>
</protein>
<feature type="transmembrane region" description="Helical" evidence="6">
    <location>
        <begin position="305"/>
        <end position="330"/>
    </location>
</feature>
<evidence type="ECO:0000256" key="6">
    <source>
        <dbReference type="SAM" id="Phobius"/>
    </source>
</evidence>
<keyword evidence="4 6" id="KW-1133">Transmembrane helix</keyword>
<feature type="transmembrane region" description="Helical" evidence="6">
    <location>
        <begin position="351"/>
        <end position="368"/>
    </location>
</feature>
<feature type="transmembrane region" description="Helical" evidence="6">
    <location>
        <begin position="388"/>
        <end position="405"/>
    </location>
</feature>
<dbReference type="AlphaFoldDB" id="A0A7S0DSQ0"/>
<feature type="transmembrane region" description="Helical" evidence="6">
    <location>
        <begin position="229"/>
        <end position="260"/>
    </location>
</feature>
<evidence type="ECO:0000259" key="7">
    <source>
        <dbReference type="Pfam" id="PF06814"/>
    </source>
</evidence>
<dbReference type="InterPro" id="IPR053937">
    <property type="entry name" value="GOST_TM"/>
</dbReference>
<feature type="domain" description="GOST seven transmembrane" evidence="7">
    <location>
        <begin position="166"/>
        <end position="410"/>
    </location>
</feature>
<keyword evidence="5 6" id="KW-0472">Membrane</keyword>
<evidence type="ECO:0000256" key="2">
    <source>
        <dbReference type="ARBA" id="ARBA00022692"/>
    </source>
</evidence>
<dbReference type="GO" id="GO:0016020">
    <property type="term" value="C:membrane"/>
    <property type="evidence" value="ECO:0007669"/>
    <property type="project" value="UniProtKB-SubCell"/>
</dbReference>
<accession>A0A7S0DSQ0</accession>
<gene>
    <name evidence="8" type="ORF">LAMO00422_LOCUS23234</name>
</gene>
<reference evidence="8" key="1">
    <citation type="submission" date="2021-01" db="EMBL/GenBank/DDBJ databases">
        <authorList>
            <person name="Corre E."/>
            <person name="Pelletier E."/>
            <person name="Niang G."/>
            <person name="Scheremetjew M."/>
            <person name="Finn R."/>
            <person name="Kale V."/>
            <person name="Holt S."/>
            <person name="Cochrane G."/>
            <person name="Meng A."/>
            <person name="Brown T."/>
            <person name="Cohen L."/>
        </authorList>
    </citation>
    <scope>NUCLEOTIDE SEQUENCE</scope>
    <source>
        <strain evidence="8">CCMP2058</strain>
    </source>
</reference>
<evidence type="ECO:0000256" key="1">
    <source>
        <dbReference type="ARBA" id="ARBA00004141"/>
    </source>
</evidence>
<dbReference type="GO" id="GO:0005794">
    <property type="term" value="C:Golgi apparatus"/>
    <property type="evidence" value="ECO:0007669"/>
    <property type="project" value="TreeGrafter"/>
</dbReference>
<sequence>MYSPRESPSHSSPGNGKAYIDVELVLRRHNSSKLAAYTTEGEIEFAVIHSAEKLNISYSDGEQKYFCCVAELEAKGETKLCNKETLNTLIIRNKHVERKKAAFHSGDELAKTHRLITRFNVEKSGPYMLVMANCDPRLQEYEVSFSGRTIWMNPYGYLPATSYAFLPFYGIMACIYGGLAIVWFVLNAMHWKEIVMLQNYITVVLGVCLIENMLLYFDYAHFNLTGTRGISILVAGAFVTILRRAIARMLIMAVSIGFAIVRPDLGKNKKNIINFGLVYFFLGFTQQLLIDLAKVHTSISDHLRTILLIPVAAADSGCYWFIFISLYHLITMLRVRQQLVKLSVYKTFTKVLVVSLLCATVFSIYHLSLTIRQKVLVHWRIWWLLDEGIWNILFSIIFFAICFLFRPSQSAKRYAYTQLSTDMADDEFGMDDDTALEMEPMIEKKEDLFALGDDDFDPVLDKKSAKVD</sequence>
<evidence type="ECO:0000256" key="4">
    <source>
        <dbReference type="ARBA" id="ARBA00022989"/>
    </source>
</evidence>
<dbReference type="Pfam" id="PF06814">
    <property type="entry name" value="GOST_TM"/>
    <property type="match status" value="1"/>
</dbReference>
<proteinExistence type="predicted"/>
<dbReference type="EMBL" id="HBEM01034019">
    <property type="protein sequence ID" value="CAD8464268.1"/>
    <property type="molecule type" value="Transcribed_RNA"/>
</dbReference>
<organism evidence="8">
    <name type="scientific">Amorphochlora amoebiformis</name>
    <dbReference type="NCBI Taxonomy" id="1561963"/>
    <lineage>
        <taxon>Eukaryota</taxon>
        <taxon>Sar</taxon>
        <taxon>Rhizaria</taxon>
        <taxon>Cercozoa</taxon>
        <taxon>Chlorarachniophyceae</taxon>
        <taxon>Amorphochlora</taxon>
    </lineage>
</organism>
<dbReference type="InterPro" id="IPR009637">
    <property type="entry name" value="GPR107/GPR108-like"/>
</dbReference>
<dbReference type="PANTHER" id="PTHR21229:SF1">
    <property type="entry name" value="GH17801P"/>
    <property type="match status" value="1"/>
</dbReference>